<dbReference type="InterPro" id="IPR051450">
    <property type="entry name" value="Gfo/Idh/MocA_Oxidoreductases"/>
</dbReference>
<evidence type="ECO:0000259" key="2">
    <source>
        <dbReference type="Pfam" id="PF22725"/>
    </source>
</evidence>
<dbReference type="InterPro" id="IPR036291">
    <property type="entry name" value="NAD(P)-bd_dom_sf"/>
</dbReference>
<protein>
    <recommendedName>
        <fullName evidence="5">Oxidoreductase</fullName>
    </recommendedName>
</protein>
<dbReference type="SUPFAM" id="SSF55347">
    <property type="entry name" value="Glyceraldehyde-3-phosphate dehydrogenase-like, C-terminal domain"/>
    <property type="match status" value="1"/>
</dbReference>
<dbReference type="SUPFAM" id="SSF51735">
    <property type="entry name" value="NAD(P)-binding Rossmann-fold domains"/>
    <property type="match status" value="1"/>
</dbReference>
<dbReference type="EMBL" id="LZRT01000054">
    <property type="protein sequence ID" value="OUM88990.1"/>
    <property type="molecule type" value="Genomic_DNA"/>
</dbReference>
<comment type="caution">
    <text evidence="3">The sequence shown here is derived from an EMBL/GenBank/DDBJ whole genome shotgun (WGS) entry which is preliminary data.</text>
</comment>
<feature type="domain" description="Gfo/Idh/MocA-like oxidoreductase N-terminal" evidence="1">
    <location>
        <begin position="6"/>
        <end position="118"/>
    </location>
</feature>
<evidence type="ECO:0000313" key="3">
    <source>
        <dbReference type="EMBL" id="OUM88990.1"/>
    </source>
</evidence>
<evidence type="ECO:0008006" key="5">
    <source>
        <dbReference type="Google" id="ProtNLM"/>
    </source>
</evidence>
<dbReference type="InterPro" id="IPR000683">
    <property type="entry name" value="Gfo/Idh/MocA-like_OxRdtase_N"/>
</dbReference>
<sequence length="340" mass="38556">MNKKLKTAIIGMGKMGKLRYRILQEHGGFEIVALCDTNIGNLSGYTERTYQNWKECVNSEKLDAVFVCTFNAYISEIVCESLKRGMHVFAEKPPGRNLAETQEMKKAHDQSGCVLKFGFNHRYHNSIIEAKALIESGLLGDIICARGVYGKAGTPNFEQEWRNNAEISGGGILLDQGIHMLDLLYYFLGEFASVKSVVNTLAWKKIPVEDNAFALLETSKGQIASLHSSATQWKHKFNLEIVCTNGYIELDGLITSTLSYGEEKLTYYRKDLNARTGKLGRPSEHTLCFTEDHSWYYEVKEFYDAVVNREQVKHGNIYDALYVMSLIERIYESGNSYIMI</sequence>
<dbReference type="Gene3D" id="3.40.50.720">
    <property type="entry name" value="NAD(P)-binding Rossmann-like Domain"/>
    <property type="match status" value="1"/>
</dbReference>
<evidence type="ECO:0000313" key="4">
    <source>
        <dbReference type="Proteomes" id="UP000196475"/>
    </source>
</evidence>
<dbReference type="Pfam" id="PF01408">
    <property type="entry name" value="GFO_IDH_MocA"/>
    <property type="match status" value="1"/>
</dbReference>
<dbReference type="InterPro" id="IPR055170">
    <property type="entry name" value="GFO_IDH_MocA-like_dom"/>
</dbReference>
<accession>A0A1Y3PNT6</accession>
<dbReference type="AlphaFoldDB" id="A0A1Y3PNT6"/>
<dbReference type="Gene3D" id="3.30.360.10">
    <property type="entry name" value="Dihydrodipicolinate Reductase, domain 2"/>
    <property type="match status" value="1"/>
</dbReference>
<name>A0A1Y3PNT6_9BACI</name>
<dbReference type="Proteomes" id="UP000196475">
    <property type="component" value="Unassembled WGS sequence"/>
</dbReference>
<dbReference type="PANTHER" id="PTHR43377:SF1">
    <property type="entry name" value="BILIVERDIN REDUCTASE A"/>
    <property type="match status" value="1"/>
</dbReference>
<reference evidence="4" key="1">
    <citation type="submission" date="2016-06" db="EMBL/GenBank/DDBJ databases">
        <authorList>
            <person name="Nascimento L."/>
            <person name="Pereira R.V."/>
            <person name="Martins L.F."/>
            <person name="Quaggio R.B."/>
            <person name="Silva A.M."/>
            <person name="Setubal J.C."/>
        </authorList>
    </citation>
    <scope>NUCLEOTIDE SEQUENCE [LARGE SCALE GENOMIC DNA]</scope>
</reference>
<dbReference type="Pfam" id="PF22725">
    <property type="entry name" value="GFO_IDH_MocA_C3"/>
    <property type="match status" value="1"/>
</dbReference>
<gene>
    <name evidence="3" type="ORF">BAA01_10260</name>
</gene>
<proteinExistence type="predicted"/>
<evidence type="ECO:0000259" key="1">
    <source>
        <dbReference type="Pfam" id="PF01408"/>
    </source>
</evidence>
<dbReference type="PANTHER" id="PTHR43377">
    <property type="entry name" value="BILIVERDIN REDUCTASE A"/>
    <property type="match status" value="1"/>
</dbReference>
<organism evidence="3 4">
    <name type="scientific">Bacillus thermozeamaize</name>
    <dbReference type="NCBI Taxonomy" id="230954"/>
    <lineage>
        <taxon>Bacteria</taxon>
        <taxon>Bacillati</taxon>
        <taxon>Bacillota</taxon>
        <taxon>Bacilli</taxon>
        <taxon>Bacillales</taxon>
        <taxon>Bacillaceae</taxon>
        <taxon>Bacillus</taxon>
    </lineage>
</organism>
<dbReference type="GO" id="GO:0000166">
    <property type="term" value="F:nucleotide binding"/>
    <property type="evidence" value="ECO:0007669"/>
    <property type="project" value="InterPro"/>
</dbReference>
<feature type="domain" description="GFO/IDH/MocA-like oxidoreductase" evidence="2">
    <location>
        <begin position="129"/>
        <end position="249"/>
    </location>
</feature>